<gene>
    <name evidence="7" type="ORF">EDS130_LOCUS11975</name>
</gene>
<dbReference type="AlphaFoldDB" id="A0A814CS36"/>
<evidence type="ECO:0000313" key="7">
    <source>
        <dbReference type="EMBL" id="CAF0943964.1"/>
    </source>
</evidence>
<keyword evidence="3 5" id="KW-1133">Transmembrane helix</keyword>
<comment type="caution">
    <text evidence="7">The sequence shown here is derived from an EMBL/GenBank/DDBJ whole genome shotgun (WGS) entry which is preliminary data.</text>
</comment>
<protein>
    <recommendedName>
        <fullName evidence="6">Sugar phosphate transporter domain-containing protein</fullName>
    </recommendedName>
</protein>
<dbReference type="InterPro" id="IPR004853">
    <property type="entry name" value="Sugar_P_trans_dom"/>
</dbReference>
<feature type="transmembrane region" description="Helical" evidence="5">
    <location>
        <begin position="83"/>
        <end position="103"/>
    </location>
</feature>
<dbReference type="GO" id="GO:0016020">
    <property type="term" value="C:membrane"/>
    <property type="evidence" value="ECO:0007669"/>
    <property type="project" value="UniProtKB-SubCell"/>
</dbReference>
<feature type="domain" description="Sugar phosphate transporter" evidence="6">
    <location>
        <begin position="14"/>
        <end position="305"/>
    </location>
</feature>
<sequence length="404" mass="46192">MNSQQNSLLYESIQICCLCLIWYSSSAAGNVIVKELLDEFPFPLTVTLVQLLSIWILCIPLIRIRQVPPPEYLYQNRSYYFKIIIPLAIGKFLSQLSSHVSLWKVPVSFAHTIKATMPLFTVILSRIILREKQTIPVYLSLIPVIVGVIIATVTELSFDMTGFISALISTFGFSLQNIYSKKSLKDIAIHHFFLLCLLAKIGCCLFVPFWFLYDGLNIYYDTKYHRTKTFLRICAYLFIDGILHFIHNVVAFTILSLLSPLSYSIGNSAKRIVIIATSLFILRNPVTTSNVVGMSLAAFGVILYNKAKYDQRRAQQKETILPLVRSESTVNALTHEEHQVTHSNGEVTSRHHSSSFESLFINFYIKQTRKIEGLCSLIRRKKSTSEKEINKAAKKKERKKFLWN</sequence>
<dbReference type="PANTHER" id="PTHR11132">
    <property type="entry name" value="SOLUTE CARRIER FAMILY 35"/>
    <property type="match status" value="1"/>
</dbReference>
<proteinExistence type="predicted"/>
<dbReference type="Pfam" id="PF03151">
    <property type="entry name" value="TPT"/>
    <property type="match status" value="1"/>
</dbReference>
<dbReference type="Proteomes" id="UP000663852">
    <property type="component" value="Unassembled WGS sequence"/>
</dbReference>
<dbReference type="SUPFAM" id="SSF103481">
    <property type="entry name" value="Multidrug resistance efflux transporter EmrE"/>
    <property type="match status" value="1"/>
</dbReference>
<evidence type="ECO:0000256" key="3">
    <source>
        <dbReference type="ARBA" id="ARBA00022989"/>
    </source>
</evidence>
<name>A0A814CS36_ADIRI</name>
<feature type="transmembrane region" description="Helical" evidence="5">
    <location>
        <begin position="136"/>
        <end position="154"/>
    </location>
</feature>
<organism evidence="7 8">
    <name type="scientific">Adineta ricciae</name>
    <name type="common">Rotifer</name>
    <dbReference type="NCBI Taxonomy" id="249248"/>
    <lineage>
        <taxon>Eukaryota</taxon>
        <taxon>Metazoa</taxon>
        <taxon>Spiralia</taxon>
        <taxon>Gnathifera</taxon>
        <taxon>Rotifera</taxon>
        <taxon>Eurotatoria</taxon>
        <taxon>Bdelloidea</taxon>
        <taxon>Adinetida</taxon>
        <taxon>Adinetidae</taxon>
        <taxon>Adineta</taxon>
    </lineage>
</organism>
<comment type="subcellular location">
    <subcellularLocation>
        <location evidence="1">Membrane</location>
        <topology evidence="1">Multi-pass membrane protein</topology>
    </subcellularLocation>
</comment>
<evidence type="ECO:0000256" key="4">
    <source>
        <dbReference type="ARBA" id="ARBA00023136"/>
    </source>
</evidence>
<feature type="transmembrane region" description="Helical" evidence="5">
    <location>
        <begin position="192"/>
        <end position="213"/>
    </location>
</feature>
<keyword evidence="4 5" id="KW-0472">Membrane</keyword>
<feature type="transmembrane region" description="Helical" evidence="5">
    <location>
        <begin position="44"/>
        <end position="62"/>
    </location>
</feature>
<feature type="transmembrane region" description="Helical" evidence="5">
    <location>
        <begin position="233"/>
        <end position="258"/>
    </location>
</feature>
<dbReference type="InterPro" id="IPR050186">
    <property type="entry name" value="TPT_transporter"/>
</dbReference>
<accession>A0A814CS36</accession>
<dbReference type="OrthoDB" id="6418713at2759"/>
<keyword evidence="2 5" id="KW-0812">Transmembrane</keyword>
<feature type="transmembrane region" description="Helical" evidence="5">
    <location>
        <begin position="288"/>
        <end position="307"/>
    </location>
</feature>
<evidence type="ECO:0000259" key="6">
    <source>
        <dbReference type="Pfam" id="PF03151"/>
    </source>
</evidence>
<dbReference type="InterPro" id="IPR037185">
    <property type="entry name" value="EmrE-like"/>
</dbReference>
<dbReference type="EMBL" id="CAJNOJ010000044">
    <property type="protein sequence ID" value="CAF0943964.1"/>
    <property type="molecule type" value="Genomic_DNA"/>
</dbReference>
<evidence type="ECO:0000256" key="5">
    <source>
        <dbReference type="SAM" id="Phobius"/>
    </source>
</evidence>
<evidence type="ECO:0000256" key="1">
    <source>
        <dbReference type="ARBA" id="ARBA00004141"/>
    </source>
</evidence>
<reference evidence="7" key="1">
    <citation type="submission" date="2021-02" db="EMBL/GenBank/DDBJ databases">
        <authorList>
            <person name="Nowell W R."/>
        </authorList>
    </citation>
    <scope>NUCLEOTIDE SEQUENCE</scope>
</reference>
<evidence type="ECO:0000313" key="8">
    <source>
        <dbReference type="Proteomes" id="UP000663852"/>
    </source>
</evidence>
<feature type="transmembrane region" description="Helical" evidence="5">
    <location>
        <begin position="7"/>
        <end position="24"/>
    </location>
</feature>
<feature type="transmembrane region" description="Helical" evidence="5">
    <location>
        <begin position="109"/>
        <end position="129"/>
    </location>
</feature>
<evidence type="ECO:0000256" key="2">
    <source>
        <dbReference type="ARBA" id="ARBA00022692"/>
    </source>
</evidence>